<keyword evidence="1 2" id="KW-0732">Signal</keyword>
<dbReference type="Pfam" id="PF13505">
    <property type="entry name" value="OMP_b-brl"/>
    <property type="match status" value="1"/>
</dbReference>
<gene>
    <name evidence="4" type="ORF">AFI02nite_11640</name>
</gene>
<organism evidence="4 5">
    <name type="scientific">Aliivibrio fischeri</name>
    <name type="common">Vibrio fischeri</name>
    <dbReference type="NCBI Taxonomy" id="668"/>
    <lineage>
        <taxon>Bacteria</taxon>
        <taxon>Pseudomonadati</taxon>
        <taxon>Pseudomonadota</taxon>
        <taxon>Gammaproteobacteria</taxon>
        <taxon>Vibrionales</taxon>
        <taxon>Vibrionaceae</taxon>
        <taxon>Aliivibrio</taxon>
    </lineage>
</organism>
<evidence type="ECO:0000256" key="1">
    <source>
        <dbReference type="ARBA" id="ARBA00022729"/>
    </source>
</evidence>
<dbReference type="InterPro" id="IPR011250">
    <property type="entry name" value="OMP/PagP_B-barrel"/>
</dbReference>
<feature type="chain" id="PRO_5021936008" description="Outer membrane protein beta-barrel domain-containing protein" evidence="2">
    <location>
        <begin position="17"/>
        <end position="201"/>
    </location>
</feature>
<dbReference type="RefSeq" id="WP_146862662.1">
    <property type="nucleotide sequence ID" value="NZ_BJTZ01000004.1"/>
</dbReference>
<accession>A0A510UET1</accession>
<feature type="domain" description="Outer membrane protein beta-barrel" evidence="3">
    <location>
        <begin position="4"/>
        <end position="171"/>
    </location>
</feature>
<name>A0A510UET1_ALIFS</name>
<dbReference type="Proteomes" id="UP000321787">
    <property type="component" value="Unassembled WGS sequence"/>
</dbReference>
<evidence type="ECO:0000256" key="2">
    <source>
        <dbReference type="SAM" id="SignalP"/>
    </source>
</evidence>
<evidence type="ECO:0000259" key="3">
    <source>
        <dbReference type="Pfam" id="PF13505"/>
    </source>
</evidence>
<sequence length="201" mass="22478">MKKLLLISLLSVPAFASSNIANNFSYIGIGFQSAKYSSEALSPYFNDKYSNDEKKTLGGLYIDVNANLVDNVFFDGYADFATRISSDVDTWKAGLGYAFYSTPTLSVPASCGWINYHAERDSRSYSEGAGYCKVGVKTQIANHWLLDATYQHEFLDKSKDTLGIKNVFQFGRVFGLVAGFKYAERIESEITYQLGMQFSFH</sequence>
<evidence type="ECO:0000313" key="5">
    <source>
        <dbReference type="Proteomes" id="UP000321787"/>
    </source>
</evidence>
<dbReference type="InterPro" id="IPR027385">
    <property type="entry name" value="Beta-barrel_OMP"/>
</dbReference>
<feature type="signal peptide" evidence="2">
    <location>
        <begin position="1"/>
        <end position="16"/>
    </location>
</feature>
<dbReference type="AlphaFoldDB" id="A0A510UET1"/>
<dbReference type="SUPFAM" id="SSF56925">
    <property type="entry name" value="OMPA-like"/>
    <property type="match status" value="1"/>
</dbReference>
<evidence type="ECO:0000313" key="4">
    <source>
        <dbReference type="EMBL" id="GEK13128.1"/>
    </source>
</evidence>
<comment type="caution">
    <text evidence="4">The sequence shown here is derived from an EMBL/GenBank/DDBJ whole genome shotgun (WGS) entry which is preliminary data.</text>
</comment>
<dbReference type="EMBL" id="BJTZ01000004">
    <property type="protein sequence ID" value="GEK13128.1"/>
    <property type="molecule type" value="Genomic_DNA"/>
</dbReference>
<proteinExistence type="predicted"/>
<protein>
    <recommendedName>
        <fullName evidence="3">Outer membrane protein beta-barrel domain-containing protein</fullName>
    </recommendedName>
</protein>
<reference evidence="4 5" key="1">
    <citation type="submission" date="2019-07" db="EMBL/GenBank/DDBJ databases">
        <title>Whole genome shotgun sequence of Aliivibrio fischeri NBRC 101058.</title>
        <authorList>
            <person name="Hosoyama A."/>
            <person name="Uohara A."/>
            <person name="Ohji S."/>
            <person name="Ichikawa N."/>
        </authorList>
    </citation>
    <scope>NUCLEOTIDE SEQUENCE [LARGE SCALE GENOMIC DNA]</scope>
    <source>
        <strain evidence="4 5">NBRC 101058</strain>
    </source>
</reference>